<keyword evidence="4 9" id="KW-0812">Transmembrane</keyword>
<comment type="function">
    <text evidence="9">Part of the twin-arginine translocation (Tat) system that transports large folded proteins containing a characteristic twin-arginine motif in their signal peptide across membranes. TatA could form the protein-conducting channel of the Tat system.</text>
</comment>
<gene>
    <name evidence="9" type="primary">tatA</name>
    <name evidence="11" type="ORF">FXF47_02470</name>
</gene>
<evidence type="ECO:0000256" key="7">
    <source>
        <dbReference type="ARBA" id="ARBA00023010"/>
    </source>
</evidence>
<dbReference type="InterPro" id="IPR006312">
    <property type="entry name" value="TatA/E"/>
</dbReference>
<dbReference type="NCBIfam" id="TIGR01411">
    <property type="entry name" value="tatAE"/>
    <property type="match status" value="1"/>
</dbReference>
<evidence type="ECO:0000256" key="3">
    <source>
        <dbReference type="ARBA" id="ARBA00022475"/>
    </source>
</evidence>
<dbReference type="Gene3D" id="1.20.5.3310">
    <property type="match status" value="1"/>
</dbReference>
<comment type="caution">
    <text evidence="11">The sequence shown here is derived from an EMBL/GenBank/DDBJ whole genome shotgun (WGS) entry which is preliminary data.</text>
</comment>
<evidence type="ECO:0000256" key="4">
    <source>
        <dbReference type="ARBA" id="ARBA00022692"/>
    </source>
</evidence>
<dbReference type="HAMAP" id="MF_00236">
    <property type="entry name" value="TatA_E"/>
    <property type="match status" value="1"/>
</dbReference>
<dbReference type="AlphaFoldDB" id="A0A5D0MDB2"/>
<proteinExistence type="inferred from homology"/>
<evidence type="ECO:0000256" key="5">
    <source>
        <dbReference type="ARBA" id="ARBA00022927"/>
    </source>
</evidence>
<comment type="subcellular location">
    <subcellularLocation>
        <location evidence="1 9">Cell membrane</location>
        <topology evidence="1 9">Single-pass membrane protein</topology>
    </subcellularLocation>
</comment>
<dbReference type="GO" id="GO:0008320">
    <property type="term" value="F:protein transmembrane transporter activity"/>
    <property type="evidence" value="ECO:0007669"/>
    <property type="project" value="UniProtKB-UniRule"/>
</dbReference>
<protein>
    <recommendedName>
        <fullName evidence="9">Sec-independent protein translocase protein TatA</fullName>
    </recommendedName>
</protein>
<dbReference type="Proteomes" id="UP000324143">
    <property type="component" value="Unassembled WGS sequence"/>
</dbReference>
<evidence type="ECO:0000256" key="1">
    <source>
        <dbReference type="ARBA" id="ARBA00004162"/>
    </source>
</evidence>
<comment type="similarity">
    <text evidence="9">Belongs to the TatA/E family.</text>
</comment>
<keyword evidence="8 9" id="KW-0472">Membrane</keyword>
<keyword evidence="2 9" id="KW-0813">Transport</keyword>
<dbReference type="GO" id="GO:0033281">
    <property type="term" value="C:TAT protein transport complex"/>
    <property type="evidence" value="ECO:0007669"/>
    <property type="project" value="UniProtKB-UniRule"/>
</dbReference>
<keyword evidence="3 9" id="KW-1003">Cell membrane</keyword>
<sequence>MSIGFTEILLILFIVLILFGAKRLPEVAKSMGKAYREFKKEFSSFEEKDNEIKEESSKNNRDNKN</sequence>
<keyword evidence="6 9" id="KW-1133">Transmembrane helix</keyword>
<dbReference type="EMBL" id="VSIX01000029">
    <property type="protein sequence ID" value="TYB31754.1"/>
    <property type="molecule type" value="Genomic_DNA"/>
</dbReference>
<keyword evidence="12" id="KW-1185">Reference proteome</keyword>
<evidence type="ECO:0000256" key="6">
    <source>
        <dbReference type="ARBA" id="ARBA00022989"/>
    </source>
</evidence>
<keyword evidence="5 9" id="KW-0653">Protein transport</keyword>
<evidence type="ECO:0000256" key="9">
    <source>
        <dbReference type="HAMAP-Rule" id="MF_00236"/>
    </source>
</evidence>
<evidence type="ECO:0000313" key="11">
    <source>
        <dbReference type="EMBL" id="TYB31754.1"/>
    </source>
</evidence>
<comment type="subunit">
    <text evidence="9">Forms a complex with TatC.</text>
</comment>
<keyword evidence="7 9" id="KW-0811">Translocation</keyword>
<organism evidence="11 12">
    <name type="scientific">Candidatus Mcinerneyibacterium aminivorans</name>
    <dbReference type="NCBI Taxonomy" id="2703815"/>
    <lineage>
        <taxon>Bacteria</taxon>
        <taxon>Candidatus Macinerneyibacteriota</taxon>
        <taxon>Candidatus Mcinerneyibacteria</taxon>
        <taxon>Candidatus Mcinerneyibacteriales</taxon>
        <taxon>Candidatus Mcinerneyibacteriaceae</taxon>
        <taxon>Candidatus Mcinerneyibacterium</taxon>
    </lineage>
</organism>
<accession>A0A5D0MDB2</accession>
<feature type="region of interest" description="Disordered" evidence="10">
    <location>
        <begin position="43"/>
        <end position="65"/>
    </location>
</feature>
<evidence type="ECO:0000256" key="2">
    <source>
        <dbReference type="ARBA" id="ARBA00022448"/>
    </source>
</evidence>
<dbReference type="Pfam" id="PF02416">
    <property type="entry name" value="TatA_B_E"/>
    <property type="match status" value="1"/>
</dbReference>
<dbReference type="PANTHER" id="PTHR42982:SF1">
    <property type="entry name" value="SEC-INDEPENDENT PROTEIN TRANSLOCASE PROTEIN TATA"/>
    <property type="match status" value="1"/>
</dbReference>
<evidence type="ECO:0000256" key="8">
    <source>
        <dbReference type="ARBA" id="ARBA00023136"/>
    </source>
</evidence>
<dbReference type="PANTHER" id="PTHR42982">
    <property type="entry name" value="SEC-INDEPENDENT PROTEIN TRANSLOCASE PROTEIN TATA"/>
    <property type="match status" value="1"/>
</dbReference>
<dbReference type="InterPro" id="IPR003369">
    <property type="entry name" value="TatA/B/E"/>
</dbReference>
<reference evidence="11" key="1">
    <citation type="submission" date="2019-08" db="EMBL/GenBank/DDBJ databases">
        <title>Genomic characterization of a novel candidate phylum (ARYD3) from a high temperature, high salinity tertiary oil reservoir in north central Oklahoma, USA.</title>
        <authorList>
            <person name="Youssef N.H."/>
            <person name="Yadav A."/>
            <person name="Elshahed M.S."/>
        </authorList>
    </citation>
    <scope>NUCLEOTIDE SEQUENCE [LARGE SCALE GENOMIC DNA]</scope>
    <source>
        <strain evidence="11">ARYD3</strain>
    </source>
</reference>
<evidence type="ECO:0000313" key="12">
    <source>
        <dbReference type="Proteomes" id="UP000324143"/>
    </source>
</evidence>
<dbReference type="GO" id="GO:0043953">
    <property type="term" value="P:protein transport by the Tat complex"/>
    <property type="evidence" value="ECO:0007669"/>
    <property type="project" value="UniProtKB-UniRule"/>
</dbReference>
<evidence type="ECO:0000256" key="10">
    <source>
        <dbReference type="SAM" id="MobiDB-lite"/>
    </source>
</evidence>
<name>A0A5D0MDB2_9BACT</name>